<dbReference type="AlphaFoldDB" id="A0A2I0VWM4"/>
<accession>A0A2I0VWM4</accession>
<organism evidence="1 2">
    <name type="scientific">Dendrobium catenatum</name>
    <dbReference type="NCBI Taxonomy" id="906689"/>
    <lineage>
        <taxon>Eukaryota</taxon>
        <taxon>Viridiplantae</taxon>
        <taxon>Streptophyta</taxon>
        <taxon>Embryophyta</taxon>
        <taxon>Tracheophyta</taxon>
        <taxon>Spermatophyta</taxon>
        <taxon>Magnoliopsida</taxon>
        <taxon>Liliopsida</taxon>
        <taxon>Asparagales</taxon>
        <taxon>Orchidaceae</taxon>
        <taxon>Epidendroideae</taxon>
        <taxon>Malaxideae</taxon>
        <taxon>Dendrobiinae</taxon>
        <taxon>Dendrobium</taxon>
    </lineage>
</organism>
<reference evidence="1 2" key="1">
    <citation type="journal article" date="2016" name="Sci. Rep.">
        <title>The Dendrobium catenatum Lindl. genome sequence provides insights into polysaccharide synthase, floral development and adaptive evolution.</title>
        <authorList>
            <person name="Zhang G.Q."/>
            <person name="Xu Q."/>
            <person name="Bian C."/>
            <person name="Tsai W.C."/>
            <person name="Yeh C.M."/>
            <person name="Liu K.W."/>
            <person name="Yoshida K."/>
            <person name="Zhang L.S."/>
            <person name="Chang S.B."/>
            <person name="Chen F."/>
            <person name="Shi Y."/>
            <person name="Su Y.Y."/>
            <person name="Zhang Y.Q."/>
            <person name="Chen L.J."/>
            <person name="Yin Y."/>
            <person name="Lin M."/>
            <person name="Huang H."/>
            <person name="Deng H."/>
            <person name="Wang Z.W."/>
            <person name="Zhu S.L."/>
            <person name="Zhao X."/>
            <person name="Deng C."/>
            <person name="Niu S.C."/>
            <person name="Huang J."/>
            <person name="Wang M."/>
            <person name="Liu G.H."/>
            <person name="Yang H.J."/>
            <person name="Xiao X.J."/>
            <person name="Hsiao Y.Y."/>
            <person name="Wu W.L."/>
            <person name="Chen Y.Y."/>
            <person name="Mitsuda N."/>
            <person name="Ohme-Takagi M."/>
            <person name="Luo Y.B."/>
            <person name="Van de Peer Y."/>
            <person name="Liu Z.J."/>
        </authorList>
    </citation>
    <scope>NUCLEOTIDE SEQUENCE [LARGE SCALE GENOMIC DNA]</scope>
    <source>
        <tissue evidence="1">The whole plant</tissue>
    </source>
</reference>
<keyword evidence="2" id="KW-1185">Reference proteome</keyword>
<dbReference type="Proteomes" id="UP000233837">
    <property type="component" value="Unassembled WGS sequence"/>
</dbReference>
<dbReference type="EMBL" id="KZ503165">
    <property type="protein sequence ID" value="PKU67813.1"/>
    <property type="molecule type" value="Genomic_DNA"/>
</dbReference>
<evidence type="ECO:0000313" key="2">
    <source>
        <dbReference type="Proteomes" id="UP000233837"/>
    </source>
</evidence>
<evidence type="ECO:0000313" key="1">
    <source>
        <dbReference type="EMBL" id="PKU67813.1"/>
    </source>
</evidence>
<gene>
    <name evidence="1" type="ORF">MA16_Dca016982</name>
</gene>
<reference evidence="1 2" key="2">
    <citation type="journal article" date="2017" name="Nature">
        <title>The Apostasia genome and the evolution of orchids.</title>
        <authorList>
            <person name="Zhang G.Q."/>
            <person name="Liu K.W."/>
            <person name="Li Z."/>
            <person name="Lohaus R."/>
            <person name="Hsiao Y.Y."/>
            <person name="Niu S.C."/>
            <person name="Wang J.Y."/>
            <person name="Lin Y.C."/>
            <person name="Xu Q."/>
            <person name="Chen L.J."/>
            <person name="Yoshida K."/>
            <person name="Fujiwara S."/>
            <person name="Wang Z.W."/>
            <person name="Zhang Y.Q."/>
            <person name="Mitsuda N."/>
            <person name="Wang M."/>
            <person name="Liu G.H."/>
            <person name="Pecoraro L."/>
            <person name="Huang H.X."/>
            <person name="Xiao X.J."/>
            <person name="Lin M."/>
            <person name="Wu X.Y."/>
            <person name="Wu W.L."/>
            <person name="Chen Y.Y."/>
            <person name="Chang S.B."/>
            <person name="Sakamoto S."/>
            <person name="Ohme-Takagi M."/>
            <person name="Yagi M."/>
            <person name="Zeng S.J."/>
            <person name="Shen C.Y."/>
            <person name="Yeh C.M."/>
            <person name="Luo Y.B."/>
            <person name="Tsai W.C."/>
            <person name="Van de Peer Y."/>
            <person name="Liu Z.J."/>
        </authorList>
    </citation>
    <scope>NUCLEOTIDE SEQUENCE [LARGE SCALE GENOMIC DNA]</scope>
    <source>
        <tissue evidence="1">The whole plant</tissue>
    </source>
</reference>
<sequence length="95" mass="11083">MKETTRCVLDTVEVLSADRHGFQGSDGVFARQVSLRISFRFFRWMDYLHEPWTAALKAMEYLDSTHNFVRKSGQQFGGENFTVPDLWMQETKGML</sequence>
<proteinExistence type="predicted"/>
<name>A0A2I0VWM4_9ASPA</name>
<protein>
    <submittedName>
        <fullName evidence="1">Uncharacterized protein</fullName>
    </submittedName>
</protein>